<comment type="caution">
    <text evidence="1">The sequence shown here is derived from an EMBL/GenBank/DDBJ whole genome shotgun (WGS) entry which is preliminary data.</text>
</comment>
<name>A0ABW3ZWU2_9BACI</name>
<sequence length="55" mass="5503">MRTGIIRSGSLFAAGEVSGFGGAGVHGDRAFAGTFRSVCLFSGREAGRSPAAELG</sequence>
<evidence type="ECO:0000313" key="1">
    <source>
        <dbReference type="EMBL" id="MFD1362887.1"/>
    </source>
</evidence>
<proteinExistence type="predicted"/>
<evidence type="ECO:0000313" key="2">
    <source>
        <dbReference type="Proteomes" id="UP001597178"/>
    </source>
</evidence>
<keyword evidence="2" id="KW-1185">Reference proteome</keyword>
<evidence type="ECO:0008006" key="3">
    <source>
        <dbReference type="Google" id="ProtNLM"/>
    </source>
</evidence>
<gene>
    <name evidence="1" type="ORF">ACFQ4A_14610</name>
</gene>
<dbReference type="Proteomes" id="UP001597178">
    <property type="component" value="Unassembled WGS sequence"/>
</dbReference>
<dbReference type="PANTHER" id="PTHR43260:SF1">
    <property type="entry name" value="KSDD-LIKE STEROID DEHYDROGENASE RV0785"/>
    <property type="match status" value="1"/>
</dbReference>
<reference evidence="2" key="1">
    <citation type="journal article" date="2019" name="Int. J. Syst. Evol. Microbiol.">
        <title>The Global Catalogue of Microorganisms (GCM) 10K type strain sequencing project: providing services to taxonomists for standard genome sequencing and annotation.</title>
        <authorList>
            <consortium name="The Broad Institute Genomics Platform"/>
            <consortium name="The Broad Institute Genome Sequencing Center for Infectious Disease"/>
            <person name="Wu L."/>
            <person name="Ma J."/>
        </authorList>
    </citation>
    <scope>NUCLEOTIDE SEQUENCE [LARGE SCALE GENOMIC DNA]</scope>
    <source>
        <strain evidence="2">CCUG 54822</strain>
    </source>
</reference>
<dbReference type="PANTHER" id="PTHR43260">
    <property type="entry name" value="3-KETOSTEROID-DELTA-1-DEHYDROGENASE"/>
    <property type="match status" value="1"/>
</dbReference>
<organism evidence="1 2">
    <name type="scientific">Lentibacillus salinarum</name>
    <dbReference type="NCBI Taxonomy" id="446820"/>
    <lineage>
        <taxon>Bacteria</taxon>
        <taxon>Bacillati</taxon>
        <taxon>Bacillota</taxon>
        <taxon>Bacilli</taxon>
        <taxon>Bacillales</taxon>
        <taxon>Bacillaceae</taxon>
        <taxon>Lentibacillus</taxon>
    </lineage>
</organism>
<dbReference type="EMBL" id="JBHTNH010000028">
    <property type="protein sequence ID" value="MFD1362887.1"/>
    <property type="molecule type" value="Genomic_DNA"/>
</dbReference>
<dbReference type="InterPro" id="IPR014614">
    <property type="entry name" value="KsdD_DH"/>
</dbReference>
<protein>
    <recommendedName>
        <fullName evidence="3">FAD-dependent oxidoreductase 2 FAD binding domain-containing protein</fullName>
    </recommendedName>
</protein>
<accession>A0ABW3ZWU2</accession>